<keyword evidence="1" id="KW-0812">Transmembrane</keyword>
<feature type="transmembrane region" description="Helical" evidence="1">
    <location>
        <begin position="71"/>
        <end position="97"/>
    </location>
</feature>
<dbReference type="RefSeq" id="WP_173134048.1">
    <property type="nucleotide sequence ID" value="NZ_CBCSGW010000001.1"/>
</dbReference>
<keyword evidence="3" id="KW-1185">Reference proteome</keyword>
<keyword evidence="1" id="KW-0472">Membrane</keyword>
<evidence type="ECO:0000313" key="3">
    <source>
        <dbReference type="Proteomes" id="UP000763557"/>
    </source>
</evidence>
<dbReference type="EMBL" id="JAAATY010000012">
    <property type="protein sequence ID" value="NRN67016.1"/>
    <property type="molecule type" value="Genomic_DNA"/>
</dbReference>
<proteinExistence type="predicted"/>
<comment type="caution">
    <text evidence="2">The sequence shown here is derived from an EMBL/GenBank/DDBJ whole genome shotgun (WGS) entry which is preliminary data.</text>
</comment>
<keyword evidence="1" id="KW-1133">Transmembrane helix</keyword>
<gene>
    <name evidence="2" type="ORF">GC106_42490</name>
</gene>
<evidence type="ECO:0000256" key="1">
    <source>
        <dbReference type="SAM" id="Phobius"/>
    </source>
</evidence>
<accession>A0ABX2F6M9</accession>
<evidence type="ECO:0000313" key="2">
    <source>
        <dbReference type="EMBL" id="NRN67016.1"/>
    </source>
</evidence>
<organism evidence="2 3">
    <name type="scientific">Kibdelosporangium persicum</name>
    <dbReference type="NCBI Taxonomy" id="2698649"/>
    <lineage>
        <taxon>Bacteria</taxon>
        <taxon>Bacillati</taxon>
        <taxon>Actinomycetota</taxon>
        <taxon>Actinomycetes</taxon>
        <taxon>Pseudonocardiales</taxon>
        <taxon>Pseudonocardiaceae</taxon>
        <taxon>Kibdelosporangium</taxon>
    </lineage>
</organism>
<dbReference type="Proteomes" id="UP000763557">
    <property type="component" value="Unassembled WGS sequence"/>
</dbReference>
<sequence length="337" mass="36776">MVNVIAAVAGVLVLVVVWSSVLRTVLIPRRTSSRMARWTVRIAAAGGTAIARRLPRRACEAVMDFCAPVSLMLMMIGWLVGLGVGFSLLAVAAGVAFDSDAIIRFFELKLEGAAGALAVFAAVSVIVMIAIFLAHVVRFVDAYSRRERLVVRLAAQASQVPDGDKVLADYLRSGSRDNLDNHFAEWAAWLSDIHNSHANYPGLVYHRSAGELWWPQAALIVMDAAALVDAVAPKWAPPHTRVLLDSGTACLQQLAARMGIVIPEMTVSLHGREECSFGDTVQLTTAAGLPGERDPYRAWAAFQDTRVRYAPYAVMIESRLLCQPDLRKSEDEYPSYL</sequence>
<name>A0ABX2F6M9_9PSEU</name>
<protein>
    <submittedName>
        <fullName evidence="2">Uncharacterized protein</fullName>
    </submittedName>
</protein>
<feature type="transmembrane region" description="Helical" evidence="1">
    <location>
        <begin position="117"/>
        <end position="140"/>
    </location>
</feature>
<reference evidence="2 3" key="1">
    <citation type="submission" date="2020-01" db="EMBL/GenBank/DDBJ databases">
        <title>Kibdelosporangium persica a novel Actinomycetes from a hot desert in Iran.</title>
        <authorList>
            <person name="Safaei N."/>
            <person name="Zaburannyi N."/>
            <person name="Mueller R."/>
            <person name="Wink J."/>
        </authorList>
    </citation>
    <scope>NUCLEOTIDE SEQUENCE [LARGE SCALE GENOMIC DNA]</scope>
    <source>
        <strain evidence="2 3">4NS15</strain>
    </source>
</reference>